<accession>A0A5N5WCE8</accession>
<dbReference type="PANTHER" id="PTHR34069">
    <property type="entry name" value="3-OXOACYL-[ACYL-CARRIER-PROTEIN] SYNTHASE 3"/>
    <property type="match status" value="1"/>
</dbReference>
<evidence type="ECO:0000259" key="4">
    <source>
        <dbReference type="Pfam" id="PF08541"/>
    </source>
</evidence>
<name>A0A5N5WCE8_STRMB</name>
<evidence type="ECO:0000313" key="7">
    <source>
        <dbReference type="Proteomes" id="UP000327000"/>
    </source>
</evidence>
<dbReference type="AlphaFoldDB" id="A0A5N5WCE8"/>
<dbReference type="InterPro" id="IPR016039">
    <property type="entry name" value="Thiolase-like"/>
</dbReference>
<gene>
    <name evidence="6" type="ORF">FRZ00_09860</name>
</gene>
<dbReference type="Pfam" id="PF08541">
    <property type="entry name" value="ACP_syn_III_C"/>
    <property type="match status" value="1"/>
</dbReference>
<comment type="caution">
    <text evidence="6">The sequence shown here is derived from an EMBL/GenBank/DDBJ whole genome shotgun (WGS) entry which is preliminary data.</text>
</comment>
<dbReference type="SUPFAM" id="SSF53901">
    <property type="entry name" value="Thiolase-like"/>
    <property type="match status" value="1"/>
</dbReference>
<feature type="domain" description="Beta-ketoacyl-[acyl-carrier-protein] synthase III C-terminal" evidence="4">
    <location>
        <begin position="263"/>
        <end position="351"/>
    </location>
</feature>
<keyword evidence="2" id="KW-0808">Transferase</keyword>
<dbReference type="EMBL" id="VOKX01000014">
    <property type="protein sequence ID" value="KAB7848571.1"/>
    <property type="molecule type" value="Genomic_DNA"/>
</dbReference>
<dbReference type="Gene3D" id="3.40.47.10">
    <property type="match status" value="2"/>
</dbReference>
<dbReference type="PANTHER" id="PTHR34069:SF2">
    <property type="entry name" value="BETA-KETOACYL-[ACYL-CARRIER-PROTEIN] SYNTHASE III"/>
    <property type="match status" value="1"/>
</dbReference>
<evidence type="ECO:0000259" key="5">
    <source>
        <dbReference type="Pfam" id="PF08545"/>
    </source>
</evidence>
<dbReference type="Proteomes" id="UP000327000">
    <property type="component" value="Unassembled WGS sequence"/>
</dbReference>
<evidence type="ECO:0000256" key="2">
    <source>
        <dbReference type="ARBA" id="ARBA00022679"/>
    </source>
</evidence>
<evidence type="ECO:0000256" key="1">
    <source>
        <dbReference type="ARBA" id="ARBA00022490"/>
    </source>
</evidence>
<reference evidence="6 7" key="1">
    <citation type="journal article" date="2019" name="Microb. Cell Fact.">
        <title>Exploring novel herbicidin analogues by transcriptional regulator overexpression and MS/MS molecular networking.</title>
        <authorList>
            <person name="Shi Y."/>
            <person name="Gu R."/>
            <person name="Li Y."/>
            <person name="Wang X."/>
            <person name="Ren W."/>
            <person name="Li X."/>
            <person name="Wang L."/>
            <person name="Xie Y."/>
            <person name="Hong B."/>
        </authorList>
    </citation>
    <scope>NUCLEOTIDE SEQUENCE [LARGE SCALE GENOMIC DNA]</scope>
    <source>
        <strain evidence="6 7">US-43</strain>
    </source>
</reference>
<dbReference type="InterPro" id="IPR013751">
    <property type="entry name" value="ACP_syn_III_N"/>
</dbReference>
<dbReference type="GO" id="GO:0044550">
    <property type="term" value="P:secondary metabolite biosynthetic process"/>
    <property type="evidence" value="ECO:0007669"/>
    <property type="project" value="TreeGrafter"/>
</dbReference>
<keyword evidence="7" id="KW-1185">Reference proteome</keyword>
<proteinExistence type="predicted"/>
<keyword evidence="1" id="KW-0963">Cytoplasm</keyword>
<dbReference type="GO" id="GO:0006633">
    <property type="term" value="P:fatty acid biosynthetic process"/>
    <property type="evidence" value="ECO:0007669"/>
    <property type="project" value="InterPro"/>
</dbReference>
<dbReference type="OrthoDB" id="4758553at2"/>
<organism evidence="6 7">
    <name type="scientific">Streptomyces mobaraensis</name>
    <name type="common">Streptoverticillium mobaraense</name>
    <dbReference type="NCBI Taxonomy" id="35621"/>
    <lineage>
        <taxon>Bacteria</taxon>
        <taxon>Bacillati</taxon>
        <taxon>Actinomycetota</taxon>
        <taxon>Actinomycetes</taxon>
        <taxon>Kitasatosporales</taxon>
        <taxon>Streptomycetaceae</taxon>
        <taxon>Streptomyces</taxon>
    </lineage>
</organism>
<evidence type="ECO:0000313" key="6">
    <source>
        <dbReference type="EMBL" id="KAB7848571.1"/>
    </source>
</evidence>
<sequence>MRDAGPFPDVRPLHDVSLLEVASYLPGEPVGTEYFLAHRDQDADGGPEGFGAETMFKAPRFRHQAARDETPADMMERAANALAERVGRDTLRGVDVVLTNTLLPEVPFTGPGAEVAHRLGIRADWVIDAHNGGCASFVHLLRLARALVGTGQARSALLLNVQNCAGPVMTQSEVRKLPEAVIPGDGCGAALVAASAESPVLGIRVANHGEYTRDCGLTLSDGRKYWEPGTSQMHVGFTPGRVKDIVERGNRLVPDVVSGLCGELGLGIDDLDVLITNQPNRMFLEQWRTRLSLDPARHLDTFDRFGNLFGAAVPITLDHGLREGRIPDGSLLMLAGFAHAGDFAGAAAVRWRSGDGAGTG</sequence>
<dbReference type="RefSeq" id="WP_152263129.1">
    <property type="nucleotide sequence ID" value="NZ_VOKX01000014.1"/>
</dbReference>
<dbReference type="InterPro" id="IPR013747">
    <property type="entry name" value="ACP_syn_III_C"/>
</dbReference>
<keyword evidence="3" id="KW-0012">Acyltransferase</keyword>
<dbReference type="Pfam" id="PF08545">
    <property type="entry name" value="ACP_syn_III"/>
    <property type="match status" value="1"/>
</dbReference>
<dbReference type="GO" id="GO:0004315">
    <property type="term" value="F:3-oxoacyl-[acyl-carrier-protein] synthase activity"/>
    <property type="evidence" value="ECO:0007669"/>
    <property type="project" value="InterPro"/>
</dbReference>
<evidence type="ECO:0000256" key="3">
    <source>
        <dbReference type="ARBA" id="ARBA00023315"/>
    </source>
</evidence>
<feature type="domain" description="Beta-ketoacyl-[acyl-carrier-protein] synthase III N-terminal" evidence="5">
    <location>
        <begin position="131"/>
        <end position="205"/>
    </location>
</feature>
<protein>
    <submittedName>
        <fullName evidence="6">3-oxoacyl-ACP synthase</fullName>
    </submittedName>
</protein>